<evidence type="ECO:0000313" key="3">
    <source>
        <dbReference type="Proteomes" id="UP000799444"/>
    </source>
</evidence>
<sequence>MQPEIAIPPEFRSQLTPTKPKDDRNDYEILQGLRQFQPVTSEKNLWAFWHSGVGGMPAWCQRNVVDWVRIQGPSWTVRILDSDASSPNFLLKYVSEDMMPKAINEGGMTGPFTGQHTADFVRTAAIYQYGGVFMDVGILLIRPLERICWDKLADDSSPYNVGIPSMKEENISNHFVACRKGDPFIRRWHELMLHIWEGRTEGKGAIMGNPLIQFVIEQDNPDIRAPLGWDLKDPVVILEYVGQILAFMRMVFLDKADDEGFNCTEYWSKHILIWDTLTEHWAAEHMMARTGPHPRIMELLAVRRDADPESQDYQDAYKLTWRLLTKSSMMKVTSGHGMSITPHLGVLWSMPENEGKDCAPGTFAELLRYGSVYFDQTRNGVDYLETGRPAKTLNKTLKEP</sequence>
<dbReference type="InterPro" id="IPR008441">
    <property type="entry name" value="AfumC-like_glycosyl_Trfase"/>
</dbReference>
<feature type="region of interest" description="Disordered" evidence="1">
    <location>
        <begin position="1"/>
        <end position="24"/>
    </location>
</feature>
<protein>
    <recommendedName>
        <fullName evidence="4">Capsule polysaccharide biosynthesis protein</fullName>
    </recommendedName>
</protein>
<dbReference type="EMBL" id="ML996172">
    <property type="protein sequence ID" value="KAF2732756.1"/>
    <property type="molecule type" value="Genomic_DNA"/>
</dbReference>
<dbReference type="PANTHER" id="PTHR32385:SF15">
    <property type="entry name" value="INOSITOL PHOSPHOCERAMIDE MANNOSYLTRANSFERASE 1"/>
    <property type="match status" value="1"/>
</dbReference>
<name>A0A9P4QXK3_9PLEO</name>
<accession>A0A9P4QXK3</accession>
<comment type="caution">
    <text evidence="2">The sequence shown here is derived from an EMBL/GenBank/DDBJ whole genome shotgun (WGS) entry which is preliminary data.</text>
</comment>
<evidence type="ECO:0000313" key="2">
    <source>
        <dbReference type="EMBL" id="KAF2732756.1"/>
    </source>
</evidence>
<evidence type="ECO:0008006" key="4">
    <source>
        <dbReference type="Google" id="ProtNLM"/>
    </source>
</evidence>
<dbReference type="GO" id="GO:0016020">
    <property type="term" value="C:membrane"/>
    <property type="evidence" value="ECO:0007669"/>
    <property type="project" value="GOC"/>
</dbReference>
<dbReference type="PANTHER" id="PTHR32385">
    <property type="entry name" value="MANNOSYL PHOSPHORYLINOSITOL CERAMIDE SYNTHASE"/>
    <property type="match status" value="1"/>
</dbReference>
<dbReference type="InterPro" id="IPR029044">
    <property type="entry name" value="Nucleotide-diphossugar_trans"/>
</dbReference>
<reference evidence="2" key="1">
    <citation type="journal article" date="2020" name="Stud. Mycol.">
        <title>101 Dothideomycetes genomes: a test case for predicting lifestyles and emergence of pathogens.</title>
        <authorList>
            <person name="Haridas S."/>
            <person name="Albert R."/>
            <person name="Binder M."/>
            <person name="Bloem J."/>
            <person name="Labutti K."/>
            <person name="Salamov A."/>
            <person name="Andreopoulos B."/>
            <person name="Baker S."/>
            <person name="Barry K."/>
            <person name="Bills G."/>
            <person name="Bluhm B."/>
            <person name="Cannon C."/>
            <person name="Castanera R."/>
            <person name="Culley D."/>
            <person name="Daum C."/>
            <person name="Ezra D."/>
            <person name="Gonzalez J."/>
            <person name="Henrissat B."/>
            <person name="Kuo A."/>
            <person name="Liang C."/>
            <person name="Lipzen A."/>
            <person name="Lutzoni F."/>
            <person name="Magnuson J."/>
            <person name="Mondo S."/>
            <person name="Nolan M."/>
            <person name="Ohm R."/>
            <person name="Pangilinan J."/>
            <person name="Park H.-J."/>
            <person name="Ramirez L."/>
            <person name="Alfaro M."/>
            <person name="Sun H."/>
            <person name="Tritt A."/>
            <person name="Yoshinaga Y."/>
            <person name="Zwiers L.-H."/>
            <person name="Turgeon B."/>
            <person name="Goodwin S."/>
            <person name="Spatafora J."/>
            <person name="Crous P."/>
            <person name="Grigoriev I."/>
        </authorList>
    </citation>
    <scope>NUCLEOTIDE SEQUENCE</scope>
    <source>
        <strain evidence="2">CBS 125425</strain>
    </source>
</reference>
<gene>
    <name evidence="2" type="ORF">EJ04DRAFT_440520</name>
</gene>
<dbReference type="AlphaFoldDB" id="A0A9P4QXK3"/>
<dbReference type="GO" id="GO:0000030">
    <property type="term" value="F:mannosyltransferase activity"/>
    <property type="evidence" value="ECO:0007669"/>
    <property type="project" value="TreeGrafter"/>
</dbReference>
<dbReference type="Proteomes" id="UP000799444">
    <property type="component" value="Unassembled WGS sequence"/>
</dbReference>
<dbReference type="Pfam" id="PF05704">
    <property type="entry name" value="Caps_synth"/>
    <property type="match status" value="1"/>
</dbReference>
<evidence type="ECO:0000256" key="1">
    <source>
        <dbReference type="SAM" id="MobiDB-lite"/>
    </source>
</evidence>
<dbReference type="SUPFAM" id="SSF53448">
    <property type="entry name" value="Nucleotide-diphospho-sugar transferases"/>
    <property type="match status" value="1"/>
</dbReference>
<proteinExistence type="predicted"/>
<organism evidence="2 3">
    <name type="scientific">Polyplosphaeria fusca</name>
    <dbReference type="NCBI Taxonomy" id="682080"/>
    <lineage>
        <taxon>Eukaryota</taxon>
        <taxon>Fungi</taxon>
        <taxon>Dikarya</taxon>
        <taxon>Ascomycota</taxon>
        <taxon>Pezizomycotina</taxon>
        <taxon>Dothideomycetes</taxon>
        <taxon>Pleosporomycetidae</taxon>
        <taxon>Pleosporales</taxon>
        <taxon>Tetraplosphaeriaceae</taxon>
        <taxon>Polyplosphaeria</taxon>
    </lineage>
</organism>
<dbReference type="OrthoDB" id="409543at2759"/>
<dbReference type="Gene3D" id="3.90.550.20">
    <property type="match status" value="1"/>
</dbReference>
<keyword evidence="3" id="KW-1185">Reference proteome</keyword>
<dbReference type="InterPro" id="IPR051706">
    <property type="entry name" value="Glycosyltransferase_domain"/>
</dbReference>
<dbReference type="GO" id="GO:0051999">
    <property type="term" value="P:mannosyl-inositol phosphorylceramide biosynthetic process"/>
    <property type="evidence" value="ECO:0007669"/>
    <property type="project" value="TreeGrafter"/>
</dbReference>